<dbReference type="InterPro" id="IPR036781">
    <property type="entry name" value="Smr_assoc-like_sf"/>
</dbReference>
<dbReference type="OrthoDB" id="1524810at2"/>
<gene>
    <name evidence="2" type="ORF">D6B99_07795</name>
</gene>
<dbReference type="AlphaFoldDB" id="A0A386HP96"/>
<name>A0A386HP96_9BACT</name>
<evidence type="ECO:0000313" key="3">
    <source>
        <dbReference type="Proteomes" id="UP000266118"/>
    </source>
</evidence>
<organism evidence="2 3">
    <name type="scientific">Arachidicoccus soli</name>
    <dbReference type="NCBI Taxonomy" id="2341117"/>
    <lineage>
        <taxon>Bacteria</taxon>
        <taxon>Pseudomonadati</taxon>
        <taxon>Bacteroidota</taxon>
        <taxon>Chitinophagia</taxon>
        <taxon>Chitinophagales</taxon>
        <taxon>Chitinophagaceae</taxon>
        <taxon>Arachidicoccus</taxon>
    </lineage>
</organism>
<dbReference type="Pfam" id="PF01713">
    <property type="entry name" value="Smr"/>
    <property type="match status" value="1"/>
</dbReference>
<dbReference type="Gene3D" id="2.60.40.1600">
    <property type="entry name" value="Smr-associated-like"/>
    <property type="match status" value="1"/>
</dbReference>
<dbReference type="InterPro" id="IPR002625">
    <property type="entry name" value="Smr_dom"/>
</dbReference>
<proteinExistence type="predicted"/>
<reference evidence="2 3" key="1">
    <citation type="submission" date="2018-09" db="EMBL/GenBank/DDBJ databases">
        <title>Arachidicoccus sp. nov., a bacterium isolated from soil.</title>
        <authorList>
            <person name="Weon H.-Y."/>
            <person name="Kwon S.-W."/>
            <person name="Lee S.A."/>
        </authorList>
    </citation>
    <scope>NUCLEOTIDE SEQUENCE [LARGE SCALE GENOMIC DNA]</scope>
    <source>
        <strain evidence="2 3">KIS59-12</strain>
    </source>
</reference>
<protein>
    <recommendedName>
        <fullName evidence="1">Smr domain-containing protein</fullName>
    </recommendedName>
</protein>
<dbReference type="SUPFAM" id="SSF158949">
    <property type="entry name" value="Smr-associated domain-like"/>
    <property type="match status" value="1"/>
</dbReference>
<dbReference type="Proteomes" id="UP000266118">
    <property type="component" value="Chromosome"/>
</dbReference>
<dbReference type="InterPro" id="IPR036063">
    <property type="entry name" value="Smr_dom_sf"/>
</dbReference>
<accession>A0A386HP96</accession>
<evidence type="ECO:0000313" key="2">
    <source>
        <dbReference type="EMBL" id="AYD47512.1"/>
    </source>
</evidence>
<dbReference type="Gene3D" id="3.30.1370.110">
    <property type="match status" value="1"/>
</dbReference>
<dbReference type="EMBL" id="CP032489">
    <property type="protein sequence ID" value="AYD47512.1"/>
    <property type="molecule type" value="Genomic_DNA"/>
</dbReference>
<feature type="domain" description="Smr" evidence="1">
    <location>
        <begin position="283"/>
        <end position="340"/>
    </location>
</feature>
<sequence length="343" mass="40606">MKYQIGDEILVLQTNEEGRVQEILDDKMVIVEVRGVRFPIHTDQIDFPYFNRFFQKKVIAEKKVDKTYIDQIPVEKKIQTNQIKAELGTWLSFIPKYSFDEFGDDIVDYFKIYLVNHTNDILRFYYRQEANGQLQFELKAEVLAQKEVYIHDLDFSALNDSPFFSVEFSLAKSDKRRADFYETELKLRPKQVFKKVEELKDKNEPTLSYQLFERYPEKTVETHKIDLTSLSKAGYKVYNASKIKENLPPVRSVIDLHIEKISNEWKGLDNFEIIQIQLKEFEKWYQIAIANMQPNLIVIHGVGKGVLREEIHTILKTKKEVKTFVNQYDARFGYGATEIFFQY</sequence>
<dbReference type="RefSeq" id="WP_119986715.1">
    <property type="nucleotide sequence ID" value="NZ_CP032489.1"/>
</dbReference>
<evidence type="ECO:0000259" key="1">
    <source>
        <dbReference type="Pfam" id="PF01713"/>
    </source>
</evidence>
<dbReference type="KEGG" id="ark:D6B99_07795"/>
<keyword evidence="3" id="KW-1185">Reference proteome</keyword>